<dbReference type="InterPro" id="IPR017938">
    <property type="entry name" value="Riboflavin_synthase-like_b-brl"/>
</dbReference>
<dbReference type="Gene3D" id="2.40.30.10">
    <property type="entry name" value="Translation factors"/>
    <property type="match status" value="1"/>
</dbReference>
<dbReference type="Pfam" id="PF00111">
    <property type="entry name" value="Fer2"/>
    <property type="match status" value="1"/>
</dbReference>
<dbReference type="EMBL" id="BAAAHP010000249">
    <property type="protein sequence ID" value="GAA0903035.1"/>
    <property type="molecule type" value="Genomic_DNA"/>
</dbReference>
<evidence type="ECO:0000256" key="3">
    <source>
        <dbReference type="ARBA" id="ARBA00022714"/>
    </source>
</evidence>
<dbReference type="InterPro" id="IPR012675">
    <property type="entry name" value="Beta-grasp_dom_sf"/>
</dbReference>
<evidence type="ECO:0000256" key="2">
    <source>
        <dbReference type="ARBA" id="ARBA00022630"/>
    </source>
</evidence>
<keyword evidence="2" id="KW-0285">Flavoprotein</keyword>
<evidence type="ECO:0000259" key="8">
    <source>
        <dbReference type="PROSITE" id="PS51085"/>
    </source>
</evidence>
<dbReference type="InterPro" id="IPR006058">
    <property type="entry name" value="2Fe2S_fd_BS"/>
</dbReference>
<feature type="domain" description="FAD-binding FR-type" evidence="9">
    <location>
        <begin position="4"/>
        <end position="105"/>
    </location>
</feature>
<dbReference type="PROSITE" id="PS51085">
    <property type="entry name" value="2FE2S_FER_2"/>
    <property type="match status" value="1"/>
</dbReference>
<dbReference type="PANTHER" id="PTHR47354">
    <property type="entry name" value="NADH OXIDOREDUCTASE HCR"/>
    <property type="match status" value="1"/>
</dbReference>
<evidence type="ECO:0000313" key="11">
    <source>
        <dbReference type="Proteomes" id="UP001499967"/>
    </source>
</evidence>
<dbReference type="SUPFAM" id="SSF52343">
    <property type="entry name" value="Ferredoxin reductase-like, C-terminal NADP-linked domain"/>
    <property type="match status" value="1"/>
</dbReference>
<dbReference type="PANTHER" id="PTHR47354:SF1">
    <property type="entry name" value="CARNITINE MONOOXYGENASE REDUCTASE SUBUNIT"/>
    <property type="match status" value="1"/>
</dbReference>
<dbReference type="CDD" id="cd00207">
    <property type="entry name" value="fer2"/>
    <property type="match status" value="1"/>
</dbReference>
<dbReference type="InterPro" id="IPR001041">
    <property type="entry name" value="2Fe-2S_ferredoxin-type"/>
</dbReference>
<evidence type="ECO:0000256" key="1">
    <source>
        <dbReference type="ARBA" id="ARBA00001974"/>
    </source>
</evidence>
<evidence type="ECO:0000256" key="5">
    <source>
        <dbReference type="ARBA" id="ARBA00023002"/>
    </source>
</evidence>
<dbReference type="SUPFAM" id="SSF63380">
    <property type="entry name" value="Riboflavin synthase domain-like"/>
    <property type="match status" value="1"/>
</dbReference>
<dbReference type="SUPFAM" id="SSF54292">
    <property type="entry name" value="2Fe-2S ferredoxin-like"/>
    <property type="match status" value="1"/>
</dbReference>
<dbReference type="InterPro" id="IPR039261">
    <property type="entry name" value="FNR_nucleotide-bd"/>
</dbReference>
<keyword evidence="5" id="KW-0560">Oxidoreductase</keyword>
<feature type="domain" description="2Fe-2S ferredoxin-type" evidence="8">
    <location>
        <begin position="229"/>
        <end position="314"/>
    </location>
</feature>
<sequence length="314" mass="33875">MADPFEGDVVVLSRNTESDGVVSLELGMPSGDPVPEWEPGAHIDLVLPVGLTRQYSLCGPENGKTWRVAVLREQDGRGGSEWIHDHAHEGTTLPARGPRNHFPLLPSPRYLFIAGGIGITPLLPMITRAHAAGAEWELHYGGRERGSMAFLDELDGHGDRVTVRPQDRHGPLDLATILAGPLDSTLVYCCGPTGLIEAVEDRCRAWPAGSLHVERFTNVVTPAEDDAEFEVELAASGVTVTVPPHLTILEAVENAGVPVLSSCTEGTCGTCETTVLEGEVDHRDVVLTDEEREANETMMICVSRARCARLVLDL</sequence>
<reference evidence="10 11" key="1">
    <citation type="journal article" date="2019" name="Int. J. Syst. Evol. Microbiol.">
        <title>The Global Catalogue of Microorganisms (GCM) 10K type strain sequencing project: providing services to taxonomists for standard genome sequencing and annotation.</title>
        <authorList>
            <consortium name="The Broad Institute Genomics Platform"/>
            <consortium name="The Broad Institute Genome Sequencing Center for Infectious Disease"/>
            <person name="Wu L."/>
            <person name="Ma J."/>
        </authorList>
    </citation>
    <scope>NUCLEOTIDE SEQUENCE [LARGE SCALE GENOMIC DNA]</scope>
    <source>
        <strain evidence="10 11">JCM 11117</strain>
    </source>
</reference>
<dbReference type="Gene3D" id="3.10.20.30">
    <property type="match status" value="1"/>
</dbReference>
<dbReference type="InterPro" id="IPR050415">
    <property type="entry name" value="MRET"/>
</dbReference>
<comment type="cofactor">
    <cofactor evidence="1">
        <name>FAD</name>
        <dbReference type="ChEBI" id="CHEBI:57692"/>
    </cofactor>
</comment>
<keyword evidence="4" id="KW-0479">Metal-binding</keyword>
<proteinExistence type="predicted"/>
<evidence type="ECO:0000256" key="6">
    <source>
        <dbReference type="ARBA" id="ARBA00023004"/>
    </source>
</evidence>
<keyword evidence="3" id="KW-0001">2Fe-2S</keyword>
<dbReference type="InterPro" id="IPR036010">
    <property type="entry name" value="2Fe-2S_ferredoxin-like_sf"/>
</dbReference>
<dbReference type="InterPro" id="IPR017927">
    <property type="entry name" value="FAD-bd_FR_type"/>
</dbReference>
<dbReference type="PROSITE" id="PS00197">
    <property type="entry name" value="2FE2S_FER_1"/>
    <property type="match status" value="1"/>
</dbReference>
<evidence type="ECO:0000256" key="7">
    <source>
        <dbReference type="ARBA" id="ARBA00023014"/>
    </source>
</evidence>
<keyword evidence="11" id="KW-1185">Reference proteome</keyword>
<name>A0ABN1NDI5_9PSEU</name>
<dbReference type="PRINTS" id="PR00409">
    <property type="entry name" value="PHDIOXRDTASE"/>
</dbReference>
<comment type="caution">
    <text evidence="10">The sequence shown here is derived from an EMBL/GenBank/DDBJ whole genome shotgun (WGS) entry which is preliminary data.</text>
</comment>
<dbReference type="Gene3D" id="3.40.50.80">
    <property type="entry name" value="Nucleotide-binding domain of ferredoxin-NADP reductase (FNR) module"/>
    <property type="match status" value="1"/>
</dbReference>
<dbReference type="CDD" id="cd06185">
    <property type="entry name" value="PDR_like"/>
    <property type="match status" value="1"/>
</dbReference>
<keyword evidence="7" id="KW-0411">Iron-sulfur</keyword>
<protein>
    <submittedName>
        <fullName evidence="10">PDR/VanB family oxidoreductase</fullName>
    </submittedName>
</protein>
<gene>
    <name evidence="10" type="ORF">GCM10009559_70470</name>
</gene>
<organism evidence="10 11">
    <name type="scientific">Pseudonocardia zijingensis</name>
    <dbReference type="NCBI Taxonomy" id="153376"/>
    <lineage>
        <taxon>Bacteria</taxon>
        <taxon>Bacillati</taxon>
        <taxon>Actinomycetota</taxon>
        <taxon>Actinomycetes</taxon>
        <taxon>Pseudonocardiales</taxon>
        <taxon>Pseudonocardiaceae</taxon>
        <taxon>Pseudonocardia</taxon>
    </lineage>
</organism>
<evidence type="ECO:0000256" key="4">
    <source>
        <dbReference type="ARBA" id="ARBA00022723"/>
    </source>
</evidence>
<keyword evidence="6" id="KW-0408">Iron</keyword>
<evidence type="ECO:0000313" key="10">
    <source>
        <dbReference type="EMBL" id="GAA0903035.1"/>
    </source>
</evidence>
<accession>A0ABN1NDI5</accession>
<dbReference type="Proteomes" id="UP001499967">
    <property type="component" value="Unassembled WGS sequence"/>
</dbReference>
<dbReference type="RefSeq" id="WP_343946116.1">
    <property type="nucleotide sequence ID" value="NZ_BAAAHP010000249.1"/>
</dbReference>
<dbReference type="PROSITE" id="PS51384">
    <property type="entry name" value="FAD_FR"/>
    <property type="match status" value="1"/>
</dbReference>
<evidence type="ECO:0000259" key="9">
    <source>
        <dbReference type="PROSITE" id="PS51384"/>
    </source>
</evidence>